<keyword evidence="3" id="KW-0862">Zinc</keyword>
<accession>A0AAV5AEL2</accession>
<dbReference type="PROSITE" id="PS01360">
    <property type="entry name" value="ZF_MYND_1"/>
    <property type="match status" value="1"/>
</dbReference>
<keyword evidence="2 4" id="KW-0863">Zinc-finger</keyword>
<evidence type="ECO:0000256" key="1">
    <source>
        <dbReference type="ARBA" id="ARBA00022723"/>
    </source>
</evidence>
<proteinExistence type="predicted"/>
<dbReference type="PROSITE" id="PS50865">
    <property type="entry name" value="ZF_MYND_2"/>
    <property type="match status" value="1"/>
</dbReference>
<gene>
    <name evidence="6" type="ORF">Clacol_005385</name>
</gene>
<dbReference type="Gene3D" id="6.10.140.2220">
    <property type="match status" value="1"/>
</dbReference>
<dbReference type="EMBL" id="BPWL01000006">
    <property type="protein sequence ID" value="GJJ11154.1"/>
    <property type="molecule type" value="Genomic_DNA"/>
</dbReference>
<feature type="domain" description="MYND-type" evidence="5">
    <location>
        <begin position="10"/>
        <end position="46"/>
    </location>
</feature>
<dbReference type="SUPFAM" id="SSF144232">
    <property type="entry name" value="HIT/MYND zinc finger-like"/>
    <property type="match status" value="1"/>
</dbReference>
<protein>
    <recommendedName>
        <fullName evidence="5">MYND-type domain-containing protein</fullName>
    </recommendedName>
</protein>
<keyword evidence="1" id="KW-0479">Metal-binding</keyword>
<evidence type="ECO:0000313" key="7">
    <source>
        <dbReference type="Proteomes" id="UP001050691"/>
    </source>
</evidence>
<reference evidence="6" key="1">
    <citation type="submission" date="2021-10" db="EMBL/GenBank/DDBJ databases">
        <title>De novo Genome Assembly of Clathrus columnatus (Basidiomycota, Fungi) Using Illumina and Nanopore Sequence Data.</title>
        <authorList>
            <person name="Ogiso-Tanaka E."/>
            <person name="Itagaki H."/>
            <person name="Hosoya T."/>
            <person name="Hosaka K."/>
        </authorList>
    </citation>
    <scope>NUCLEOTIDE SEQUENCE</scope>
    <source>
        <strain evidence="6">MO-923</strain>
    </source>
</reference>
<dbReference type="InterPro" id="IPR002893">
    <property type="entry name" value="Znf_MYND"/>
</dbReference>
<evidence type="ECO:0000256" key="2">
    <source>
        <dbReference type="ARBA" id="ARBA00022771"/>
    </source>
</evidence>
<dbReference type="GO" id="GO:0008270">
    <property type="term" value="F:zinc ion binding"/>
    <property type="evidence" value="ECO:0007669"/>
    <property type="project" value="UniProtKB-KW"/>
</dbReference>
<evidence type="ECO:0000256" key="3">
    <source>
        <dbReference type="ARBA" id="ARBA00022833"/>
    </source>
</evidence>
<evidence type="ECO:0000259" key="5">
    <source>
        <dbReference type="PROSITE" id="PS50865"/>
    </source>
</evidence>
<name>A0AAV5AEL2_9AGAM</name>
<evidence type="ECO:0000256" key="4">
    <source>
        <dbReference type="PROSITE-ProRule" id="PRU00134"/>
    </source>
</evidence>
<evidence type="ECO:0000313" key="6">
    <source>
        <dbReference type="EMBL" id="GJJ11154.1"/>
    </source>
</evidence>
<sequence length="198" mass="22108">MPPTPDNPRCAVCYEPTSYWCSRCQQVWYCSADHLQSDWPLHKKNCRPALSPGPHHFAVSASPNQTISVTAIYFPINEEKPRLVSIECLPPSDLSMGPCPSPIIQGWFPNGRSCSLTLTQGLNQEPLRFPLQVHYDAEALSRSTPINRSVYRITSGQAPRQWHGAVVVLKYSGSRRQSYADASLNDLPALSAYFLGYN</sequence>
<organism evidence="6 7">
    <name type="scientific">Clathrus columnatus</name>
    <dbReference type="NCBI Taxonomy" id="1419009"/>
    <lineage>
        <taxon>Eukaryota</taxon>
        <taxon>Fungi</taxon>
        <taxon>Dikarya</taxon>
        <taxon>Basidiomycota</taxon>
        <taxon>Agaricomycotina</taxon>
        <taxon>Agaricomycetes</taxon>
        <taxon>Phallomycetidae</taxon>
        <taxon>Phallales</taxon>
        <taxon>Clathraceae</taxon>
        <taxon>Clathrus</taxon>
    </lineage>
</organism>
<dbReference type="Proteomes" id="UP001050691">
    <property type="component" value="Unassembled WGS sequence"/>
</dbReference>
<keyword evidence="7" id="KW-1185">Reference proteome</keyword>
<dbReference type="AlphaFoldDB" id="A0AAV5AEL2"/>
<comment type="caution">
    <text evidence="6">The sequence shown here is derived from an EMBL/GenBank/DDBJ whole genome shotgun (WGS) entry which is preliminary data.</text>
</comment>
<dbReference type="Pfam" id="PF01753">
    <property type="entry name" value="zf-MYND"/>
    <property type="match status" value="1"/>
</dbReference>